<accession>A0A6C0Y8I4</accession>
<evidence type="ECO:0000256" key="1">
    <source>
        <dbReference type="ARBA" id="ARBA00013829"/>
    </source>
</evidence>
<dbReference type="SUPFAM" id="SSF52833">
    <property type="entry name" value="Thioredoxin-like"/>
    <property type="match status" value="1"/>
</dbReference>
<dbReference type="PANTHER" id="PTHR35272">
    <property type="entry name" value="THIOL:DISULFIDE INTERCHANGE PROTEIN DSBC-RELATED"/>
    <property type="match status" value="1"/>
</dbReference>
<dbReference type="InterPro" id="IPR051470">
    <property type="entry name" value="Thiol:disulfide_interchange"/>
</dbReference>
<reference evidence="3 4" key="1">
    <citation type="submission" date="2019-09" db="EMBL/GenBank/DDBJ databases">
        <title>Non-baumannii Acinetobacter spp. carrying blaNDM-1 isolated in China.</title>
        <authorList>
            <person name="Cui C."/>
            <person name="Chen C."/>
            <person name="Sun J."/>
            <person name="Liu Y."/>
        </authorList>
    </citation>
    <scope>NUCLEOTIDE SEQUENCE [LARGE SCALE GENOMIC DNA]</scope>
    <source>
        <strain evidence="3 4">B18</strain>
        <plasmid evidence="4">pb18-4</plasmid>
    </source>
</reference>
<evidence type="ECO:0000313" key="3">
    <source>
        <dbReference type="EMBL" id="QIC72162.1"/>
    </source>
</evidence>
<keyword evidence="2" id="KW-0732">Signal</keyword>
<dbReference type="InterPro" id="IPR009094">
    <property type="entry name" value="DiS-bond_isomerase_DsbC/G_N_sf"/>
</dbReference>
<dbReference type="EMBL" id="CP044459">
    <property type="protein sequence ID" value="QIC72162.1"/>
    <property type="molecule type" value="Genomic_DNA"/>
</dbReference>
<dbReference type="Gene3D" id="3.10.450.70">
    <property type="entry name" value="Disulphide bond isomerase, DsbC/G, N-terminal"/>
    <property type="match status" value="1"/>
</dbReference>
<keyword evidence="3" id="KW-0614">Plasmid</keyword>
<geneLocation type="plasmid" evidence="4">
    <name>pb18-4</name>
</geneLocation>
<dbReference type="Gene3D" id="3.40.30.10">
    <property type="entry name" value="Glutaredoxin"/>
    <property type="match status" value="1"/>
</dbReference>
<feature type="chain" id="PRO_5025497559" description="Thiol:disulfide interchange protein DsbC" evidence="2">
    <location>
        <begin position="25"/>
        <end position="301"/>
    </location>
</feature>
<dbReference type="RefSeq" id="WP_163146721.1">
    <property type="nucleotide sequence ID" value="NZ_CP044459.1"/>
</dbReference>
<dbReference type="PANTHER" id="PTHR35272:SF3">
    <property type="entry name" value="THIOL:DISULFIDE INTERCHANGE PROTEIN DSBC"/>
    <property type="match status" value="1"/>
</dbReference>
<feature type="signal peptide" evidence="2">
    <location>
        <begin position="1"/>
        <end position="24"/>
    </location>
</feature>
<protein>
    <recommendedName>
        <fullName evidence="1">Thiol:disulfide interchange protein DsbC</fullName>
    </recommendedName>
</protein>
<sequence>MNNLKMKNALLALSVSLFASTIYAAPSAELQNRMKAMGTVQNHQVIDGGLTAWTISSKSGKVAVFYTTPDEKVLIKGNLWKTADRKNISDDINLKALNYASPEFKQRVLGKATQTTTANGKHANQPIQQNFTAEIVGKFNGPVPEIIKLLDQAAGYKEGKGNATDTLYVFYDPRCKWCHQAYYETRRYVDKGFTIKWLPTLALGQSESGYRMAASILQSPKADSLEKNFNRDASYQVDPTDKSRKNIDTNLEHLLALVAGFDGKGARVSVPTGFYINKRTGKIKKVDALSESINLEMVFGK</sequence>
<name>A0A6C0Y8I4_9GAMM</name>
<organism evidence="3 4">
    <name type="scientific">Acinetobacter indicus</name>
    <dbReference type="NCBI Taxonomy" id="756892"/>
    <lineage>
        <taxon>Bacteria</taxon>
        <taxon>Pseudomonadati</taxon>
        <taxon>Pseudomonadota</taxon>
        <taxon>Gammaproteobacteria</taxon>
        <taxon>Moraxellales</taxon>
        <taxon>Moraxellaceae</taxon>
        <taxon>Acinetobacter</taxon>
    </lineage>
</organism>
<proteinExistence type="predicted"/>
<gene>
    <name evidence="3" type="ORF">FSC09_17535</name>
</gene>
<dbReference type="Proteomes" id="UP000503440">
    <property type="component" value="Plasmid pB18-4"/>
</dbReference>
<evidence type="ECO:0000256" key="2">
    <source>
        <dbReference type="SAM" id="SignalP"/>
    </source>
</evidence>
<dbReference type="AlphaFoldDB" id="A0A6C0Y8I4"/>
<dbReference type="InterPro" id="IPR036249">
    <property type="entry name" value="Thioredoxin-like_sf"/>
</dbReference>
<evidence type="ECO:0000313" key="4">
    <source>
        <dbReference type="Proteomes" id="UP000503440"/>
    </source>
</evidence>
<dbReference type="GO" id="GO:0042597">
    <property type="term" value="C:periplasmic space"/>
    <property type="evidence" value="ECO:0007669"/>
    <property type="project" value="InterPro"/>
</dbReference>